<dbReference type="PANTHER" id="PTHR40398:SF1">
    <property type="entry name" value="PTS SYSTEM GLUCITOL_SORBITOL-SPECIFIC EIIA COMPONENT"/>
    <property type="match status" value="1"/>
</dbReference>
<dbReference type="InterPro" id="IPR004716">
    <property type="entry name" value="PTS_IIA_glucitol/sorbitol-sp"/>
</dbReference>
<name>A0A1T5M7Y2_9FIRM</name>
<dbReference type="EMBL" id="FUZT01000011">
    <property type="protein sequence ID" value="SKC84362.1"/>
    <property type="molecule type" value="Genomic_DNA"/>
</dbReference>
<dbReference type="RefSeq" id="WP_079494193.1">
    <property type="nucleotide sequence ID" value="NZ_FUZT01000011.1"/>
</dbReference>
<dbReference type="InterPro" id="IPR036665">
    <property type="entry name" value="PTS_IIA_glucitol/sorbitol_sf"/>
</dbReference>
<dbReference type="GO" id="GO:0005737">
    <property type="term" value="C:cytoplasm"/>
    <property type="evidence" value="ECO:0007669"/>
    <property type="project" value="InterPro"/>
</dbReference>
<dbReference type="PANTHER" id="PTHR40398">
    <property type="entry name" value="PTS SYSTEM GLUCITOL/SORBITOL-SPECIFIC EIIA COMPONENT"/>
    <property type="match status" value="1"/>
</dbReference>
<evidence type="ECO:0000313" key="3">
    <source>
        <dbReference type="Proteomes" id="UP000190285"/>
    </source>
</evidence>
<feature type="modified residue" description="Phosphohistidine; by HPr" evidence="1">
    <location>
        <position position="43"/>
    </location>
</feature>
<dbReference type="Proteomes" id="UP000190285">
    <property type="component" value="Unassembled WGS sequence"/>
</dbReference>
<proteinExistence type="predicted"/>
<dbReference type="GO" id="GO:0009401">
    <property type="term" value="P:phosphoenolpyruvate-dependent sugar phosphotransferase system"/>
    <property type="evidence" value="ECO:0007669"/>
    <property type="project" value="InterPro"/>
</dbReference>
<reference evidence="2 3" key="1">
    <citation type="submission" date="2017-02" db="EMBL/GenBank/DDBJ databases">
        <authorList>
            <person name="Peterson S.W."/>
        </authorList>
    </citation>
    <scope>NUCLEOTIDE SEQUENCE [LARGE SCALE GENOMIC DNA]</scope>
    <source>
        <strain evidence="2 3">M1</strain>
    </source>
</reference>
<gene>
    <name evidence="2" type="ORF">SAMN02194393_04084</name>
</gene>
<accession>A0A1T5M7Y2</accession>
<dbReference type="OrthoDB" id="5113885at2"/>
<dbReference type="GO" id="GO:0008982">
    <property type="term" value="F:protein-N(PI)-phosphohistidine-sugar phosphotransferase activity"/>
    <property type="evidence" value="ECO:0007669"/>
    <property type="project" value="InterPro"/>
</dbReference>
<organism evidence="2 3">
    <name type="scientific">Maledivibacter halophilus</name>
    <dbReference type="NCBI Taxonomy" id="36842"/>
    <lineage>
        <taxon>Bacteria</taxon>
        <taxon>Bacillati</taxon>
        <taxon>Bacillota</taxon>
        <taxon>Clostridia</taxon>
        <taxon>Peptostreptococcales</taxon>
        <taxon>Caminicellaceae</taxon>
        <taxon>Maledivibacter</taxon>
    </lineage>
</organism>
<evidence type="ECO:0000313" key="2">
    <source>
        <dbReference type="EMBL" id="SKC84362.1"/>
    </source>
</evidence>
<dbReference type="STRING" id="36842.SAMN02194393_04084"/>
<dbReference type="Gene3D" id="2.40.33.40">
    <property type="entry name" value="Phosphotransferase system, glucitol/sorbitol-specific IIA component"/>
    <property type="match status" value="1"/>
</dbReference>
<dbReference type="GO" id="GO:0016301">
    <property type="term" value="F:kinase activity"/>
    <property type="evidence" value="ECO:0007669"/>
    <property type="project" value="TreeGrafter"/>
</dbReference>
<dbReference type="PROSITE" id="PS51097">
    <property type="entry name" value="PTS_EIIA_TYPE_5"/>
    <property type="match status" value="1"/>
</dbReference>
<dbReference type="SUPFAM" id="SSF141530">
    <property type="entry name" value="PTSIIA/GutA-like"/>
    <property type="match status" value="1"/>
</dbReference>
<dbReference type="Pfam" id="PF03829">
    <property type="entry name" value="PTSIIA_gutA"/>
    <property type="match status" value="1"/>
</dbReference>
<sequence>MELIYRTVVIGIGKRAMEFIDEGMFVIFKDDAPEELKEFCIIHKENNLLKDIKENDLLKIGEDKFRIIGVGSVVNENLKRLGHITFRFDGEKETLGGSINLEKKDIPKITINKIIEIWR</sequence>
<dbReference type="AlphaFoldDB" id="A0A1T5M7Y2"/>
<protein>
    <submittedName>
        <fullName evidence="2">PTS system, glucitol/sorbitol-specific IIA component</fullName>
    </submittedName>
</protein>
<evidence type="ECO:0000256" key="1">
    <source>
        <dbReference type="PROSITE-ProRule" id="PRU00420"/>
    </source>
</evidence>
<keyword evidence="3" id="KW-1185">Reference proteome</keyword>